<name>A6KAM5_RAT</name>
<evidence type="ECO:0000256" key="1">
    <source>
        <dbReference type="SAM" id="MobiDB-lite"/>
    </source>
</evidence>
<dbReference type="EMBL" id="CH474032">
    <property type="protein sequence ID" value="EDL93932.1"/>
    <property type="molecule type" value="Genomic_DNA"/>
</dbReference>
<protein>
    <submittedName>
        <fullName evidence="3">RCG24314, isoform CRA_a</fullName>
    </submittedName>
</protein>
<evidence type="ECO:0000313" key="3">
    <source>
        <dbReference type="EMBL" id="EDL93933.1"/>
    </source>
</evidence>
<evidence type="ECO:0000313" key="4">
    <source>
        <dbReference type="Proteomes" id="UP000234681"/>
    </source>
</evidence>
<dbReference type="Proteomes" id="UP000234681">
    <property type="component" value="Chromosome 17"/>
</dbReference>
<dbReference type="EMBL" id="CH474032">
    <property type="protein sequence ID" value="EDL93933.1"/>
    <property type="molecule type" value="Genomic_DNA"/>
</dbReference>
<organism evidence="3 4">
    <name type="scientific">Rattus norvegicus</name>
    <name type="common">Rat</name>
    <dbReference type="NCBI Taxonomy" id="10116"/>
    <lineage>
        <taxon>Eukaryota</taxon>
        <taxon>Metazoa</taxon>
        <taxon>Chordata</taxon>
        <taxon>Craniata</taxon>
        <taxon>Vertebrata</taxon>
        <taxon>Euteleostomi</taxon>
        <taxon>Mammalia</taxon>
        <taxon>Eutheria</taxon>
        <taxon>Euarchontoglires</taxon>
        <taxon>Glires</taxon>
        <taxon>Rodentia</taxon>
        <taxon>Myomorpha</taxon>
        <taxon>Muroidea</taxon>
        <taxon>Muridae</taxon>
        <taxon>Murinae</taxon>
        <taxon>Rattus</taxon>
    </lineage>
</organism>
<reference evidence="3" key="2">
    <citation type="submission" date="2005-07" db="EMBL/GenBank/DDBJ databases">
        <authorList>
            <person name="Mural R.J."/>
            <person name="Li P.W."/>
            <person name="Adams M.D."/>
            <person name="Amanatides P.G."/>
            <person name="Baden-Tillson H."/>
            <person name="Barnstead M."/>
            <person name="Chin S.H."/>
            <person name="Dew I."/>
            <person name="Evans C.A."/>
            <person name="Ferriera S."/>
            <person name="Flanigan M."/>
            <person name="Fosler C."/>
            <person name="Glodek A."/>
            <person name="Gu Z."/>
            <person name="Holt R.A."/>
            <person name="Jennings D."/>
            <person name="Kraft C.L."/>
            <person name="Lu F."/>
            <person name="Nguyen T."/>
            <person name="Nusskern D.R."/>
            <person name="Pfannkoch C.M."/>
            <person name="Sitter C."/>
            <person name="Sutton G.G."/>
            <person name="Venter J.C."/>
            <person name="Wang Z."/>
            <person name="Woodage T."/>
            <person name="Zheng X.H."/>
            <person name="Zhong F."/>
        </authorList>
    </citation>
    <scope>NUCLEOTIDE SEQUENCE</scope>
    <source>
        <strain evidence="3">BN</strain>
        <strain evidence="4">BN, Sprague-Dawley</strain>
    </source>
</reference>
<proteinExistence type="predicted"/>
<reference evidence="3" key="1">
    <citation type="journal article" date="2005" name="Genome Res.">
        <title>Gene and alternative splicing annotation with AIR.</title>
        <authorList>
            <person name="Florea L."/>
            <person name="Di Francesco V."/>
            <person name="Miller J."/>
            <person name="Turner R."/>
            <person name="Yao A."/>
            <person name="Harris M."/>
            <person name="Walenz B."/>
            <person name="Mobarry C."/>
            <person name="Merkulov G.V."/>
            <person name="Charlab R."/>
            <person name="Dew I."/>
            <person name="Deng Z."/>
            <person name="Istrail S."/>
            <person name="Li P."/>
            <person name="Sutton G."/>
        </authorList>
    </citation>
    <scope>NUCLEOTIDE SEQUENCE</scope>
    <source>
        <strain evidence="3">BN</strain>
    </source>
</reference>
<sequence>MPGHAADRLGIRIHTNRAQDSS</sequence>
<feature type="region of interest" description="Disordered" evidence="1">
    <location>
        <begin position="1"/>
        <end position="22"/>
    </location>
</feature>
<feature type="compositionally biased region" description="Basic and acidic residues" evidence="1">
    <location>
        <begin position="1"/>
        <end position="10"/>
    </location>
</feature>
<reference evidence="4" key="3">
    <citation type="submission" date="2005-09" db="EMBL/GenBank/DDBJ databases">
        <authorList>
            <person name="Mural R.J."/>
            <person name="Li P.W."/>
            <person name="Adams M.D."/>
            <person name="Amanatides P.G."/>
            <person name="Baden-Tillson H."/>
            <person name="Barnstead M."/>
            <person name="Chin S.H."/>
            <person name="Dew I."/>
            <person name="Evans C.A."/>
            <person name="Ferriera S."/>
            <person name="Flanigan M."/>
            <person name="Fosler C."/>
            <person name="Glodek A."/>
            <person name="Gu Z."/>
            <person name="Holt R.A."/>
            <person name="Jennings D."/>
            <person name="Kraft C.L."/>
            <person name="Lu F."/>
            <person name="Nguyen T."/>
            <person name="Nusskern D.R."/>
            <person name="Pfannkoch C.M."/>
            <person name="Sitter C."/>
            <person name="Sutton G.G."/>
            <person name="Venter J.C."/>
            <person name="Wang Z."/>
            <person name="Woodage T."/>
            <person name="Zheng X.H."/>
            <person name="Zhong F."/>
        </authorList>
    </citation>
    <scope>NUCLEOTIDE SEQUENCE [LARGE SCALE GENOMIC DNA]</scope>
    <source>
        <strain evidence="2">BN</strain>
        <strain evidence="4">BN, Sprague-Dawley</strain>
    </source>
</reference>
<evidence type="ECO:0000313" key="2">
    <source>
        <dbReference type="EMBL" id="EDL93932.1"/>
    </source>
</evidence>
<gene>
    <name evidence="3" type="ORF">rCG_24314</name>
</gene>
<dbReference type="AlphaFoldDB" id="A6KAM5"/>
<accession>A6KAM5</accession>